<dbReference type="InterPro" id="IPR035930">
    <property type="entry name" value="FomD-like_sf"/>
</dbReference>
<comment type="caution">
    <text evidence="2">The sequence shown here is derived from an EMBL/GenBank/DDBJ whole genome shotgun (WGS) entry which is preliminary data.</text>
</comment>
<dbReference type="SUPFAM" id="SSF159234">
    <property type="entry name" value="FomD-like"/>
    <property type="match status" value="1"/>
</dbReference>
<dbReference type="RefSeq" id="WP_327609625.1">
    <property type="nucleotide sequence ID" value="NZ_JARZFX010000033.1"/>
</dbReference>
<sequence length="178" mass="20938">MLKRVYGNRSNWKRVLKRDYKQTFHHDKDFKGHITLLNIRKVSEPLFVKYHEKKVCIVDDSYSWLQQFPIGKNHSVTTMFDAKVEVVQWYIDICYEIGTENNIPWMDDLFFDIVVLPTGEIMLLDEDELEEAISKGEIEKSLYDLAWKEAKKIIDLVRGGRFDLINLAKIHKEIASGS</sequence>
<dbReference type="PANTHER" id="PTHR41271">
    <property type="entry name" value="DUF402 DOMAIN-CONTAINING PROTEIN"/>
    <property type="match status" value="1"/>
</dbReference>
<evidence type="ECO:0000313" key="2">
    <source>
        <dbReference type="EMBL" id="MEC5426091.1"/>
    </source>
</evidence>
<protein>
    <submittedName>
        <fullName evidence="2">DUF402 domain-containing protein</fullName>
    </submittedName>
</protein>
<dbReference type="Proteomes" id="UP001335737">
    <property type="component" value="Unassembled WGS sequence"/>
</dbReference>
<proteinExistence type="predicted"/>
<organism evidence="2 3">
    <name type="scientific">Virgibacillus tibetensis</name>
    <dbReference type="NCBI Taxonomy" id="3042313"/>
    <lineage>
        <taxon>Bacteria</taxon>
        <taxon>Bacillati</taxon>
        <taxon>Bacillota</taxon>
        <taxon>Bacilli</taxon>
        <taxon>Bacillales</taxon>
        <taxon>Bacillaceae</taxon>
        <taxon>Virgibacillus</taxon>
    </lineage>
</organism>
<evidence type="ECO:0000313" key="3">
    <source>
        <dbReference type="Proteomes" id="UP001335737"/>
    </source>
</evidence>
<evidence type="ECO:0000259" key="1">
    <source>
        <dbReference type="Pfam" id="PF04167"/>
    </source>
</evidence>
<gene>
    <name evidence="2" type="ORF">QGM71_21830</name>
</gene>
<dbReference type="InterPro" id="IPR007295">
    <property type="entry name" value="DUF402"/>
</dbReference>
<accession>A0ABU6KLT1</accession>
<keyword evidence="3" id="KW-1185">Reference proteome</keyword>
<reference evidence="2 3" key="1">
    <citation type="journal article" date="2024" name="Int. J. Syst. Evol. Microbiol.">
        <title>Virgibacillus tibetensis sp. nov., isolated from salt lake on the Tibetan Plateau of China.</title>
        <authorList>
            <person name="Phurbu D."/>
            <person name="Liu Z.-X."/>
            <person name="Wang R."/>
            <person name="Zheng Y.-Y."/>
            <person name="Liu H.-C."/>
            <person name="Zhou Y.-G."/>
            <person name="Yu Y.-J."/>
            <person name="Li A.-H."/>
        </authorList>
    </citation>
    <scope>NUCLEOTIDE SEQUENCE [LARGE SCALE GENOMIC DNA]</scope>
    <source>
        <strain evidence="2 3">C22-A2</strain>
    </source>
</reference>
<dbReference type="EMBL" id="JARZFX010000033">
    <property type="protein sequence ID" value="MEC5426091.1"/>
    <property type="molecule type" value="Genomic_DNA"/>
</dbReference>
<dbReference type="Pfam" id="PF04167">
    <property type="entry name" value="DUF402"/>
    <property type="match status" value="1"/>
</dbReference>
<name>A0ABU6KLT1_9BACI</name>
<dbReference type="Gene3D" id="2.40.380.10">
    <property type="entry name" value="FomD-like"/>
    <property type="match status" value="1"/>
</dbReference>
<feature type="domain" description="DUF402" evidence="1">
    <location>
        <begin position="23"/>
        <end position="160"/>
    </location>
</feature>
<dbReference type="PANTHER" id="PTHR41271:SF1">
    <property type="entry name" value="DUF402 DOMAIN-CONTAINING PROTEIN"/>
    <property type="match status" value="1"/>
</dbReference>